<sequence>REREERVRLLRAALARAGGGRGRRRPGAGWAAAAALGRPGAAGRGGDVAARRRGHASLDGRVARRLGARRRGLRGARALPRPCIRRPARADLPAAKGQDEPVSGRL</sequence>
<accession>A0A0D3JNX0</accession>
<dbReference type="GeneID" id="17270751"/>
<evidence type="ECO:0000313" key="2">
    <source>
        <dbReference type="EnsemblProtists" id="EOD25205"/>
    </source>
</evidence>
<dbReference type="EnsemblProtists" id="EOD25205">
    <property type="protein sequence ID" value="EOD25205"/>
    <property type="gene ID" value="EMIHUDRAFT_450475"/>
</dbReference>
<feature type="compositionally biased region" description="Basic residues" evidence="1">
    <location>
        <begin position="63"/>
        <end position="74"/>
    </location>
</feature>
<dbReference type="AlphaFoldDB" id="A0A0D3JNX0"/>
<reference evidence="2" key="2">
    <citation type="submission" date="2024-10" db="UniProtKB">
        <authorList>
            <consortium name="EnsemblProtists"/>
        </authorList>
    </citation>
    <scope>IDENTIFICATION</scope>
</reference>
<reference evidence="3" key="1">
    <citation type="journal article" date="2013" name="Nature">
        <title>Pan genome of the phytoplankton Emiliania underpins its global distribution.</title>
        <authorList>
            <person name="Read B.A."/>
            <person name="Kegel J."/>
            <person name="Klute M.J."/>
            <person name="Kuo A."/>
            <person name="Lefebvre S.C."/>
            <person name="Maumus F."/>
            <person name="Mayer C."/>
            <person name="Miller J."/>
            <person name="Monier A."/>
            <person name="Salamov A."/>
            <person name="Young J."/>
            <person name="Aguilar M."/>
            <person name="Claverie J.M."/>
            <person name="Frickenhaus S."/>
            <person name="Gonzalez K."/>
            <person name="Herman E.K."/>
            <person name="Lin Y.C."/>
            <person name="Napier J."/>
            <person name="Ogata H."/>
            <person name="Sarno A.F."/>
            <person name="Shmutz J."/>
            <person name="Schroeder D."/>
            <person name="de Vargas C."/>
            <person name="Verret F."/>
            <person name="von Dassow P."/>
            <person name="Valentin K."/>
            <person name="Van de Peer Y."/>
            <person name="Wheeler G."/>
            <person name="Dacks J.B."/>
            <person name="Delwiche C.F."/>
            <person name="Dyhrman S.T."/>
            <person name="Glockner G."/>
            <person name="John U."/>
            <person name="Richards T."/>
            <person name="Worden A.Z."/>
            <person name="Zhang X."/>
            <person name="Grigoriev I.V."/>
            <person name="Allen A.E."/>
            <person name="Bidle K."/>
            <person name="Borodovsky M."/>
            <person name="Bowler C."/>
            <person name="Brownlee C."/>
            <person name="Cock J.M."/>
            <person name="Elias M."/>
            <person name="Gladyshev V.N."/>
            <person name="Groth M."/>
            <person name="Guda C."/>
            <person name="Hadaegh A."/>
            <person name="Iglesias-Rodriguez M.D."/>
            <person name="Jenkins J."/>
            <person name="Jones B.M."/>
            <person name="Lawson T."/>
            <person name="Leese F."/>
            <person name="Lindquist E."/>
            <person name="Lobanov A."/>
            <person name="Lomsadze A."/>
            <person name="Malik S.B."/>
            <person name="Marsh M.E."/>
            <person name="Mackinder L."/>
            <person name="Mock T."/>
            <person name="Mueller-Roeber B."/>
            <person name="Pagarete A."/>
            <person name="Parker M."/>
            <person name="Probert I."/>
            <person name="Quesneville H."/>
            <person name="Raines C."/>
            <person name="Rensing S.A."/>
            <person name="Riano-Pachon D.M."/>
            <person name="Richier S."/>
            <person name="Rokitta S."/>
            <person name="Shiraiwa Y."/>
            <person name="Soanes D.M."/>
            <person name="van der Giezen M."/>
            <person name="Wahlund T.M."/>
            <person name="Williams B."/>
            <person name="Wilson W."/>
            <person name="Wolfe G."/>
            <person name="Wurch L.L."/>
        </authorList>
    </citation>
    <scope>NUCLEOTIDE SEQUENCE</scope>
</reference>
<dbReference type="KEGG" id="ehx:EMIHUDRAFT_450475"/>
<protein>
    <submittedName>
        <fullName evidence="2">Uncharacterized protein</fullName>
    </submittedName>
</protein>
<dbReference type="HOGENOM" id="CLU_2230178_0_0_1"/>
<evidence type="ECO:0000256" key="1">
    <source>
        <dbReference type="SAM" id="MobiDB-lite"/>
    </source>
</evidence>
<dbReference type="RefSeq" id="XP_005777634.1">
    <property type="nucleotide sequence ID" value="XM_005777577.1"/>
</dbReference>
<proteinExistence type="predicted"/>
<keyword evidence="3" id="KW-1185">Reference proteome</keyword>
<evidence type="ECO:0000313" key="3">
    <source>
        <dbReference type="Proteomes" id="UP000013827"/>
    </source>
</evidence>
<dbReference type="Proteomes" id="UP000013827">
    <property type="component" value="Unassembled WGS sequence"/>
</dbReference>
<dbReference type="PaxDb" id="2903-EOD25205"/>
<organism evidence="2 3">
    <name type="scientific">Emiliania huxleyi (strain CCMP1516)</name>
    <dbReference type="NCBI Taxonomy" id="280463"/>
    <lineage>
        <taxon>Eukaryota</taxon>
        <taxon>Haptista</taxon>
        <taxon>Haptophyta</taxon>
        <taxon>Prymnesiophyceae</taxon>
        <taxon>Isochrysidales</taxon>
        <taxon>Noelaerhabdaceae</taxon>
        <taxon>Emiliania</taxon>
    </lineage>
</organism>
<feature type="region of interest" description="Disordered" evidence="1">
    <location>
        <begin position="38"/>
        <end position="106"/>
    </location>
</feature>
<name>A0A0D3JNX0_EMIH1</name>